<proteinExistence type="predicted"/>
<feature type="domain" description="OmpA-like" evidence="2">
    <location>
        <begin position="314"/>
        <end position="434"/>
    </location>
</feature>
<sequence length="1002" mass="113522">MAKKGVKKIAWNGQGKVHKEKSQPNYSVVVEGGSTLGFVVGEWFPGTTEADKKKEVTWIRQSADRKVDYYKSARPANSAYTLNISKAQAGKVSYYVEASLTGFKDLSGTTGLYVRAYSPPRVVSSYWKEDIENNNKQIHVGNPTQYNVPLHLHLELEGLNGYNCTVHIYNCEVNFFGNDDQKISKTYTQKCVNGILDVHISHQDVLQWRKEIGAEKPIERFYIMLTYEGATGYVKDTTPKGDLRHATHLHIKNSFGKLITKVVPLPKGNKVITIGEEEKKPIKYDLCTFSQINIHDREALKTVFLDKNPAAQGIAEQQFSFNLSVFYDTDQYEVPDKSKPLLKNVIEYLKQNPQIGVLIESYADIRKSYEYNDKLTEKRANAILSHFYTNGVKNKLTAKYYGERRAKQFDYITNEDRPIHKINRKTVLTFKVNNLRTIFYNTITPNYKIPVDLSLFIKGFKTEKCLLIVDGKKQHDHTKIKYSELVNITADRKATKDIPLNGEEAKLQIISHEGDMFPSALGLKPNRYELDIHSCAYFPDTKKPTLVINAFTDALWILQAMYDFDGDYPIVYRGKPEPISVIKGIKGLHERAKYYIDLYLKVLTYFPMGEAYKMITQMAIDFFVAEAEMYGIGYAKKWNYVGGKFNELENYTDNNRDLVEKGILTLTILVMIVELIIAILTLGESAAAKLPKVKKAVRLLKKAQDKMAKVEDLGFEFIFPKVAFTYATYLEKYKDGLVHYITEFNVKADPVIGIKFDKSMSLKSLISKALVKDNPDLKNEEIDNNDPLSGNVDKTARNWGRGKAKEQVGKGVQELLDRAGHDAAIRIMFSGSISQEYKIKIAAPAPHEQFAGKVSIKNALKQGLSNSAGKVIGDSAIKMEAQLMIKGRIHVVGCVPVAPFVAATFFRNTHTQIDTKFAAEMSSHLVHTRTYGADEANGLYYEDKIYFSGIKGKVRLSAKRSQQTKKDWGDDAETNLIDTEFNLFGEHTFTMAKINLFYKTNN</sequence>
<dbReference type="InterPro" id="IPR036737">
    <property type="entry name" value="OmpA-like_sf"/>
</dbReference>
<dbReference type="InterPro" id="IPR050330">
    <property type="entry name" value="Bact_OuterMem_StrucFunc"/>
</dbReference>
<dbReference type="RefSeq" id="WP_090885557.1">
    <property type="nucleotide sequence ID" value="NZ_FOGG01000017.1"/>
</dbReference>
<accession>A0A1H9SCM8</accession>
<dbReference type="GO" id="GO:0016020">
    <property type="term" value="C:membrane"/>
    <property type="evidence" value="ECO:0007669"/>
    <property type="project" value="UniProtKB-UniRule"/>
</dbReference>
<dbReference type="STRING" id="390241.SAMN04488023_11783"/>
<evidence type="ECO:0000259" key="2">
    <source>
        <dbReference type="PROSITE" id="PS51123"/>
    </source>
</evidence>
<dbReference type="CDD" id="cd07185">
    <property type="entry name" value="OmpA_C-like"/>
    <property type="match status" value="1"/>
</dbReference>
<evidence type="ECO:0000313" key="4">
    <source>
        <dbReference type="Proteomes" id="UP000199572"/>
    </source>
</evidence>
<keyword evidence="1" id="KW-0472">Membrane</keyword>
<keyword evidence="4" id="KW-1185">Reference proteome</keyword>
<dbReference type="InterPro" id="IPR006665">
    <property type="entry name" value="OmpA-like"/>
</dbReference>
<dbReference type="PROSITE" id="PS51123">
    <property type="entry name" value="OMPA_2"/>
    <property type="match status" value="1"/>
</dbReference>
<dbReference type="EMBL" id="FOGG01000017">
    <property type="protein sequence ID" value="SER82711.1"/>
    <property type="molecule type" value="Genomic_DNA"/>
</dbReference>
<organism evidence="3 4">
    <name type="scientific">Pedobacter rhizosphaerae</name>
    <dbReference type="NCBI Taxonomy" id="390241"/>
    <lineage>
        <taxon>Bacteria</taxon>
        <taxon>Pseudomonadati</taxon>
        <taxon>Bacteroidota</taxon>
        <taxon>Sphingobacteriia</taxon>
        <taxon>Sphingobacteriales</taxon>
        <taxon>Sphingobacteriaceae</taxon>
        <taxon>Pedobacter</taxon>
    </lineage>
</organism>
<dbReference type="PANTHER" id="PTHR30329:SF21">
    <property type="entry name" value="LIPOPROTEIN YIAD-RELATED"/>
    <property type="match status" value="1"/>
</dbReference>
<dbReference type="Proteomes" id="UP000199572">
    <property type="component" value="Unassembled WGS sequence"/>
</dbReference>
<evidence type="ECO:0000313" key="3">
    <source>
        <dbReference type="EMBL" id="SER82711.1"/>
    </source>
</evidence>
<dbReference type="AlphaFoldDB" id="A0A1H9SCM8"/>
<dbReference type="PANTHER" id="PTHR30329">
    <property type="entry name" value="STATOR ELEMENT OF FLAGELLAR MOTOR COMPLEX"/>
    <property type="match status" value="1"/>
</dbReference>
<name>A0A1H9SCM8_9SPHI</name>
<dbReference type="Gene3D" id="3.30.1330.60">
    <property type="entry name" value="OmpA-like domain"/>
    <property type="match status" value="1"/>
</dbReference>
<gene>
    <name evidence="3" type="ORF">SAMN04488023_11783</name>
</gene>
<dbReference type="OrthoDB" id="719419at2"/>
<evidence type="ECO:0000256" key="1">
    <source>
        <dbReference type="PROSITE-ProRule" id="PRU00473"/>
    </source>
</evidence>
<reference evidence="3 4" key="1">
    <citation type="submission" date="2016-10" db="EMBL/GenBank/DDBJ databases">
        <authorList>
            <person name="de Groot N.N."/>
        </authorList>
    </citation>
    <scope>NUCLEOTIDE SEQUENCE [LARGE SCALE GENOMIC DNA]</scope>
    <source>
        <strain evidence="3 4">DSM 18610</strain>
    </source>
</reference>
<dbReference type="Pfam" id="PF00691">
    <property type="entry name" value="OmpA"/>
    <property type="match status" value="1"/>
</dbReference>
<dbReference type="SUPFAM" id="SSF103088">
    <property type="entry name" value="OmpA-like"/>
    <property type="match status" value="1"/>
</dbReference>
<protein>
    <submittedName>
        <fullName evidence="3">OmpA family protein</fullName>
    </submittedName>
</protein>